<keyword evidence="5" id="KW-1185">Reference proteome</keyword>
<keyword evidence="2" id="KW-0288">FMN</keyword>
<name>A0A1M4TXC9_9CLOT</name>
<dbReference type="PANTHER" id="PTHR43278:SF2">
    <property type="entry name" value="IRON-SULFUR FLAVOPROTEIN"/>
    <property type="match status" value="1"/>
</dbReference>
<dbReference type="InterPro" id="IPR029039">
    <property type="entry name" value="Flavoprotein-like_sf"/>
</dbReference>
<protein>
    <submittedName>
        <fullName evidence="4">Multimeric flavodoxin WrbA</fullName>
    </submittedName>
</protein>
<evidence type="ECO:0000256" key="2">
    <source>
        <dbReference type="ARBA" id="ARBA00022643"/>
    </source>
</evidence>
<keyword evidence="1" id="KW-0285">Flavoprotein</keyword>
<dbReference type="Pfam" id="PF03358">
    <property type="entry name" value="FMN_red"/>
    <property type="match status" value="1"/>
</dbReference>
<dbReference type="Proteomes" id="UP000184423">
    <property type="component" value="Unassembled WGS sequence"/>
</dbReference>
<evidence type="ECO:0000259" key="3">
    <source>
        <dbReference type="Pfam" id="PF03358"/>
    </source>
</evidence>
<dbReference type="GO" id="GO:0016491">
    <property type="term" value="F:oxidoreductase activity"/>
    <property type="evidence" value="ECO:0007669"/>
    <property type="project" value="InterPro"/>
</dbReference>
<dbReference type="InterPro" id="IPR051796">
    <property type="entry name" value="ISF_SsuE-like"/>
</dbReference>
<reference evidence="5" key="1">
    <citation type="submission" date="2016-11" db="EMBL/GenBank/DDBJ databases">
        <authorList>
            <person name="Varghese N."/>
            <person name="Submissions S."/>
        </authorList>
    </citation>
    <scope>NUCLEOTIDE SEQUENCE [LARGE SCALE GENOMIC DNA]</scope>
    <source>
        <strain evidence="5">DSM 10124</strain>
    </source>
</reference>
<accession>A0A1M4TXC9</accession>
<gene>
    <name evidence="4" type="ORF">SAMN02746091_00517</name>
</gene>
<sequence length="185" mass="20418">MKVLAISCSPRVGGNCDKIIDTILNGILNGKSDVVVDKYKLSTMNINGCKACYSCKKGNGCIQKDDMQLLYGKLNEADLIIFASPIYMGHITGTGKNFMDRMFAFMKEHFEVTLPKGKKAIIVLTQGHNVESAYRRVADDLINFFNSYGIETVSQIIAAGTTLKAENINKNVLDHAYRVGEKLVI</sequence>
<feature type="domain" description="NADPH-dependent FMN reductase-like" evidence="3">
    <location>
        <begin position="1"/>
        <end position="155"/>
    </location>
</feature>
<evidence type="ECO:0000256" key="1">
    <source>
        <dbReference type="ARBA" id="ARBA00022630"/>
    </source>
</evidence>
<organism evidence="4 5">
    <name type="scientific">Caloramator proteoclasticus DSM 10124</name>
    <dbReference type="NCBI Taxonomy" id="1121262"/>
    <lineage>
        <taxon>Bacteria</taxon>
        <taxon>Bacillati</taxon>
        <taxon>Bacillota</taxon>
        <taxon>Clostridia</taxon>
        <taxon>Eubacteriales</taxon>
        <taxon>Clostridiaceae</taxon>
        <taxon>Caloramator</taxon>
    </lineage>
</organism>
<dbReference type="EMBL" id="FQVG01000005">
    <property type="protein sequence ID" value="SHE49139.1"/>
    <property type="molecule type" value="Genomic_DNA"/>
</dbReference>
<proteinExistence type="predicted"/>
<evidence type="ECO:0000313" key="5">
    <source>
        <dbReference type="Proteomes" id="UP000184423"/>
    </source>
</evidence>
<evidence type="ECO:0000313" key="4">
    <source>
        <dbReference type="EMBL" id="SHE49139.1"/>
    </source>
</evidence>
<dbReference type="RefSeq" id="WP_051350561.1">
    <property type="nucleotide sequence ID" value="NZ_FQVG01000005.1"/>
</dbReference>
<dbReference type="AlphaFoldDB" id="A0A1M4TXC9"/>
<dbReference type="Gene3D" id="3.40.50.360">
    <property type="match status" value="1"/>
</dbReference>
<dbReference type="PANTHER" id="PTHR43278">
    <property type="entry name" value="NAD(P)H-DEPENDENT FMN-CONTAINING OXIDOREDUCTASE YWQN-RELATED"/>
    <property type="match status" value="1"/>
</dbReference>
<dbReference type="InterPro" id="IPR005025">
    <property type="entry name" value="FMN_Rdtase-like_dom"/>
</dbReference>
<dbReference type="SUPFAM" id="SSF52218">
    <property type="entry name" value="Flavoproteins"/>
    <property type="match status" value="1"/>
</dbReference>